<reference evidence="2 3" key="1">
    <citation type="journal article" date="2018" name="Sci. Rep.">
        <title>Genomic signatures of local adaptation to the degree of environmental predictability in rotifers.</title>
        <authorList>
            <person name="Franch-Gras L."/>
            <person name="Hahn C."/>
            <person name="Garcia-Roger E.M."/>
            <person name="Carmona M.J."/>
            <person name="Serra M."/>
            <person name="Gomez A."/>
        </authorList>
    </citation>
    <scope>NUCLEOTIDE SEQUENCE [LARGE SCALE GENOMIC DNA]</scope>
    <source>
        <strain evidence="2">HYR1</strain>
    </source>
</reference>
<dbReference type="AlphaFoldDB" id="A0A3M7P553"/>
<keyword evidence="1" id="KW-0812">Transmembrane</keyword>
<sequence length="61" mass="7279">MIKDYKKNEYYIKFLVYLFIASAYSSQLIFTTLCTPIMFRSLLGKWIFLYKHISISIVSIN</sequence>
<keyword evidence="3" id="KW-1185">Reference proteome</keyword>
<accession>A0A3M7P553</accession>
<evidence type="ECO:0000313" key="2">
    <source>
        <dbReference type="EMBL" id="RMZ94241.1"/>
    </source>
</evidence>
<dbReference type="Proteomes" id="UP000276133">
    <property type="component" value="Unassembled WGS sequence"/>
</dbReference>
<organism evidence="2 3">
    <name type="scientific">Brachionus plicatilis</name>
    <name type="common">Marine rotifer</name>
    <name type="synonym">Brachionus muelleri</name>
    <dbReference type="NCBI Taxonomy" id="10195"/>
    <lineage>
        <taxon>Eukaryota</taxon>
        <taxon>Metazoa</taxon>
        <taxon>Spiralia</taxon>
        <taxon>Gnathifera</taxon>
        <taxon>Rotifera</taxon>
        <taxon>Eurotatoria</taxon>
        <taxon>Monogononta</taxon>
        <taxon>Pseudotrocha</taxon>
        <taxon>Ploima</taxon>
        <taxon>Brachionidae</taxon>
        <taxon>Brachionus</taxon>
    </lineage>
</organism>
<comment type="caution">
    <text evidence="2">The sequence shown here is derived from an EMBL/GenBank/DDBJ whole genome shotgun (WGS) entry which is preliminary data.</text>
</comment>
<gene>
    <name evidence="2" type="ORF">BpHYR1_037621</name>
</gene>
<feature type="transmembrane region" description="Helical" evidence="1">
    <location>
        <begin position="12"/>
        <end position="39"/>
    </location>
</feature>
<keyword evidence="1" id="KW-0472">Membrane</keyword>
<evidence type="ECO:0000313" key="3">
    <source>
        <dbReference type="Proteomes" id="UP000276133"/>
    </source>
</evidence>
<protein>
    <submittedName>
        <fullName evidence="2">Uncharacterized protein</fullName>
    </submittedName>
</protein>
<name>A0A3M7P553_BRAPC</name>
<proteinExistence type="predicted"/>
<dbReference type="EMBL" id="REGN01013200">
    <property type="protein sequence ID" value="RMZ94241.1"/>
    <property type="molecule type" value="Genomic_DNA"/>
</dbReference>
<keyword evidence="1" id="KW-1133">Transmembrane helix</keyword>
<evidence type="ECO:0000256" key="1">
    <source>
        <dbReference type="SAM" id="Phobius"/>
    </source>
</evidence>